<dbReference type="EMBL" id="CAUJNA010000332">
    <property type="protein sequence ID" value="CAJ1375575.1"/>
    <property type="molecule type" value="Genomic_DNA"/>
</dbReference>
<evidence type="ECO:0000313" key="4">
    <source>
        <dbReference type="Proteomes" id="UP001178507"/>
    </source>
</evidence>
<organism evidence="3 4">
    <name type="scientific">Effrenium voratum</name>
    <dbReference type="NCBI Taxonomy" id="2562239"/>
    <lineage>
        <taxon>Eukaryota</taxon>
        <taxon>Sar</taxon>
        <taxon>Alveolata</taxon>
        <taxon>Dinophyceae</taxon>
        <taxon>Suessiales</taxon>
        <taxon>Symbiodiniaceae</taxon>
        <taxon>Effrenium</taxon>
    </lineage>
</organism>
<feature type="compositionally biased region" description="Basic and acidic residues" evidence="1">
    <location>
        <begin position="56"/>
        <end position="71"/>
    </location>
</feature>
<protein>
    <recommendedName>
        <fullName evidence="2">CSD domain-containing protein</fullName>
    </recommendedName>
</protein>
<evidence type="ECO:0000259" key="2">
    <source>
        <dbReference type="PROSITE" id="PS51857"/>
    </source>
</evidence>
<feature type="region of interest" description="Disordered" evidence="1">
    <location>
        <begin position="118"/>
        <end position="161"/>
    </location>
</feature>
<feature type="domain" description="CSD" evidence="2">
    <location>
        <begin position="168"/>
        <end position="234"/>
    </location>
</feature>
<dbReference type="SUPFAM" id="SSF50249">
    <property type="entry name" value="Nucleic acid-binding proteins"/>
    <property type="match status" value="1"/>
</dbReference>
<evidence type="ECO:0000313" key="3">
    <source>
        <dbReference type="EMBL" id="CAJ1375575.1"/>
    </source>
</evidence>
<dbReference type="InterPro" id="IPR002059">
    <property type="entry name" value="CSP_DNA-bd"/>
</dbReference>
<dbReference type="GO" id="GO:0003676">
    <property type="term" value="F:nucleic acid binding"/>
    <property type="evidence" value="ECO:0007669"/>
    <property type="project" value="InterPro"/>
</dbReference>
<name>A0AA36HUG4_9DINO</name>
<sequence length="235" mass="25248">MPFGKDMPKSMPCGTGAGCGMGGGMGGSTGSMCSGMPGMPSMPGLPSGPGSSGPPLEHRERHPKAGPEHHPHPSVLPPPSPPGKSGLKGDGDDMQEQVMLQMQMQMQMMMMGAMMGSMLGEGDEKKGKKKKKKKGAEDDLPPGPSSDMSHPSYRPLGMENVPGITDRRFEGRITMWFEDKGYGFIGNEELKQRFNGMDVFLQASQKRHFGQGDAVTFNIFKNHRGQPQATELRAA</sequence>
<comment type="caution">
    <text evidence="3">The sequence shown here is derived from an EMBL/GenBank/DDBJ whole genome shotgun (WGS) entry which is preliminary data.</text>
</comment>
<gene>
    <name evidence="3" type="ORF">EVOR1521_LOCUS4829</name>
</gene>
<reference evidence="3" key="1">
    <citation type="submission" date="2023-08" db="EMBL/GenBank/DDBJ databases">
        <authorList>
            <person name="Chen Y."/>
            <person name="Shah S."/>
            <person name="Dougan E. K."/>
            <person name="Thang M."/>
            <person name="Chan C."/>
        </authorList>
    </citation>
    <scope>NUCLEOTIDE SEQUENCE</scope>
</reference>
<proteinExistence type="predicted"/>
<dbReference type="Gene3D" id="2.40.50.140">
    <property type="entry name" value="Nucleic acid-binding proteins"/>
    <property type="match status" value="1"/>
</dbReference>
<feature type="region of interest" description="Disordered" evidence="1">
    <location>
        <begin position="31"/>
        <end position="92"/>
    </location>
</feature>
<dbReference type="AlphaFoldDB" id="A0AA36HUG4"/>
<keyword evidence="4" id="KW-1185">Reference proteome</keyword>
<evidence type="ECO:0000256" key="1">
    <source>
        <dbReference type="SAM" id="MobiDB-lite"/>
    </source>
</evidence>
<dbReference type="Proteomes" id="UP001178507">
    <property type="component" value="Unassembled WGS sequence"/>
</dbReference>
<accession>A0AA36HUG4</accession>
<feature type="compositionally biased region" description="Low complexity" evidence="1">
    <location>
        <begin position="31"/>
        <end position="55"/>
    </location>
</feature>
<dbReference type="InterPro" id="IPR012340">
    <property type="entry name" value="NA-bd_OB-fold"/>
</dbReference>
<dbReference type="PROSITE" id="PS51857">
    <property type="entry name" value="CSD_2"/>
    <property type="match status" value="1"/>
</dbReference>